<name>A9TZM9_PHYPA</name>
<accession>A9TZM9</accession>
<evidence type="ECO:0000256" key="1">
    <source>
        <dbReference type="SAM" id="MobiDB-lite"/>
    </source>
</evidence>
<feature type="compositionally biased region" description="Polar residues" evidence="1">
    <location>
        <begin position="18"/>
        <end position="27"/>
    </location>
</feature>
<dbReference type="AlphaFoldDB" id="A9TZM9"/>
<feature type="compositionally biased region" description="Polar residues" evidence="1">
    <location>
        <begin position="1"/>
        <end position="10"/>
    </location>
</feature>
<feature type="region of interest" description="Disordered" evidence="1">
    <location>
        <begin position="1"/>
        <end position="27"/>
    </location>
</feature>
<feature type="region of interest" description="Disordered" evidence="1">
    <location>
        <begin position="85"/>
        <end position="119"/>
    </location>
</feature>
<protein>
    <submittedName>
        <fullName evidence="2">Predicted protein</fullName>
    </submittedName>
</protein>
<gene>
    <name evidence="2" type="ORF">PHYPADRAFT_99384</name>
</gene>
<reference evidence="2" key="1">
    <citation type="journal article" date="2008" name="Science">
        <title>The Physcomitrella genome reveals evolutionary insights into the conquest of land by plants.</title>
        <authorList>
            <person name="Rensing S."/>
            <person name="Lang D."/>
            <person name="Zimmer A."/>
            <person name="Terry A."/>
            <person name="Salamov A."/>
            <person name="Shapiro H."/>
            <person name="Nishiyama T."/>
            <person name="Perroud P.-F."/>
            <person name="Lindquist E."/>
            <person name="Kamisugi Y."/>
            <person name="Tanahashi T."/>
            <person name="Sakakibara K."/>
            <person name="Fujita T."/>
            <person name="Oishi K."/>
            <person name="Shin-I T."/>
            <person name="Kuroki Y."/>
            <person name="Toyoda A."/>
            <person name="Suzuki Y."/>
            <person name="Hashimoto A."/>
            <person name="Yamaguchi K."/>
            <person name="Sugano A."/>
            <person name="Kohara Y."/>
            <person name="Fujiyama A."/>
            <person name="Anterola A."/>
            <person name="Aoki S."/>
            <person name="Ashton N."/>
            <person name="Barbazuk W.B."/>
            <person name="Barker E."/>
            <person name="Bennetzen J."/>
            <person name="Bezanilla M."/>
            <person name="Blankenship R."/>
            <person name="Cho S.H."/>
            <person name="Dutcher S."/>
            <person name="Estelle M."/>
            <person name="Fawcett J.A."/>
            <person name="Gundlach H."/>
            <person name="Hanada K."/>
            <person name="Heyl A."/>
            <person name="Hicks K.A."/>
            <person name="Hugh J."/>
            <person name="Lohr M."/>
            <person name="Mayer K."/>
            <person name="Melkozernov A."/>
            <person name="Murata T."/>
            <person name="Nelson D."/>
            <person name="Pils B."/>
            <person name="Prigge M."/>
            <person name="Reiss B."/>
            <person name="Renner T."/>
            <person name="Rombauts S."/>
            <person name="Rushton P."/>
            <person name="Sanderfoot A."/>
            <person name="Schween G."/>
            <person name="Shiu S.-H."/>
            <person name="Stueber K."/>
            <person name="Theodoulou F.L."/>
            <person name="Tu H."/>
            <person name="Van de Peer Y."/>
            <person name="Verrier P.J."/>
            <person name="Waters E."/>
            <person name="Wood A."/>
            <person name="Yang L."/>
            <person name="Cove D."/>
            <person name="Cuming A."/>
            <person name="Hasebe M."/>
            <person name="Lucas S."/>
            <person name="Mishler D.B."/>
            <person name="Reski R."/>
            <person name="Grigoriev I."/>
            <person name="Quatrano R.S."/>
            <person name="Boore J.L."/>
        </authorList>
    </citation>
    <scope>NUCLEOTIDE SEQUENCE [LARGE SCALE GENOMIC DNA]</scope>
</reference>
<organism>
    <name type="scientific">Physcomitrium patens</name>
    <name type="common">Spreading-leaved earth moss</name>
    <name type="synonym">Physcomitrella patens</name>
    <dbReference type="NCBI Taxonomy" id="3218"/>
    <lineage>
        <taxon>Eukaryota</taxon>
        <taxon>Viridiplantae</taxon>
        <taxon>Streptophyta</taxon>
        <taxon>Embryophyta</taxon>
        <taxon>Bryophyta</taxon>
        <taxon>Bryophytina</taxon>
        <taxon>Bryopsida</taxon>
        <taxon>Funariidae</taxon>
        <taxon>Funariales</taxon>
        <taxon>Funariaceae</taxon>
        <taxon>Physcomitrium</taxon>
    </lineage>
</organism>
<dbReference type="HOGENOM" id="CLU_2946009_0_0_1"/>
<dbReference type="EMBL" id="DS545275">
    <property type="protein sequence ID" value="EDQ51122.1"/>
    <property type="molecule type" value="Genomic_DNA"/>
</dbReference>
<sequence length="119" mass="13040">MVVISSTGQVRQGERSPLASSPTTHISSQCRGRRSEYCAFNELDERISCHFDMTLKLQTTSVTDAFKEVFGSSHTHRKNLVFRGDSSVTDSDKMDQGCEGDGGASKMNLWEGGKAKSCN</sequence>
<proteinExistence type="predicted"/>
<evidence type="ECO:0000313" key="2">
    <source>
        <dbReference type="EMBL" id="EDQ51122.1"/>
    </source>
</evidence>